<keyword evidence="1" id="KW-0812">Transmembrane</keyword>
<dbReference type="EMBL" id="AFHQ01000041">
    <property type="protein sequence ID" value="EGK59015.1"/>
    <property type="molecule type" value="Genomic_DNA"/>
</dbReference>
<feature type="transmembrane region" description="Helical" evidence="1">
    <location>
        <begin position="150"/>
        <end position="167"/>
    </location>
</feature>
<evidence type="ECO:0000256" key="1">
    <source>
        <dbReference type="SAM" id="Phobius"/>
    </source>
</evidence>
<comment type="caution">
    <text evidence="2">The sequence shown here is derived from an EMBL/GenBank/DDBJ whole genome shotgun (WGS) entry which is preliminary data.</text>
</comment>
<proteinExistence type="predicted"/>
<organism evidence="2 3">
    <name type="scientific">Centipeda periodontii DSM 2778</name>
    <dbReference type="NCBI Taxonomy" id="888060"/>
    <lineage>
        <taxon>Bacteria</taxon>
        <taxon>Bacillati</taxon>
        <taxon>Bacillota</taxon>
        <taxon>Negativicutes</taxon>
        <taxon>Selenomonadales</taxon>
        <taxon>Selenomonadaceae</taxon>
        <taxon>Centipeda</taxon>
    </lineage>
</organism>
<protein>
    <submittedName>
        <fullName evidence="2">Uncharacterized protein</fullName>
    </submittedName>
</protein>
<sequence>MKRVFIFLLIGSVLSLGGMIDLLNGGFPLSPLVVFLGFYIAFFPWSVPSHLRTSDFDIYKTENTTATHEPLLLARYFIAMSIISRRKGILSLLEKNFDTHYKNGLYRMGKNMMIDGIAPEFVQQEFSSVSYALRQRYREQIGRILQTGKYLAAVTVISCVGCGSMLLLRGDAAFDLRCGVWICTTLISAICAISVLCLLPGKMRHILYRRNLIDRQIQIGFDCIQQGKSPIATALSQIPYLTVKEQAHFSQMPLPEDIGETQPTDDFSDVAENIGKSIREICLYQL</sequence>
<keyword evidence="1" id="KW-0472">Membrane</keyword>
<evidence type="ECO:0000313" key="3">
    <source>
        <dbReference type="Proteomes" id="UP000004067"/>
    </source>
</evidence>
<dbReference type="STRING" id="888060.HMPREF9081_1782"/>
<accession>F5RNE6</accession>
<keyword evidence="1" id="KW-1133">Transmembrane helix</keyword>
<reference evidence="2 3" key="1">
    <citation type="submission" date="2011-04" db="EMBL/GenBank/DDBJ databases">
        <authorList>
            <person name="Muzny D."/>
            <person name="Qin X."/>
            <person name="Deng J."/>
            <person name="Jiang H."/>
            <person name="Liu Y."/>
            <person name="Qu J."/>
            <person name="Song X.-Z."/>
            <person name="Zhang L."/>
            <person name="Thornton R."/>
            <person name="Coyle M."/>
            <person name="Francisco L."/>
            <person name="Jackson L."/>
            <person name="Javaid M."/>
            <person name="Korchina V."/>
            <person name="Kovar C."/>
            <person name="Mata R."/>
            <person name="Mathew T."/>
            <person name="Ngo R."/>
            <person name="Nguyen L."/>
            <person name="Nguyen N."/>
            <person name="Okwuonu G."/>
            <person name="Ongeri F."/>
            <person name="Pham C."/>
            <person name="Simmons D."/>
            <person name="Wilczek-Boney K."/>
            <person name="Hale W."/>
            <person name="Jakkamsetti A."/>
            <person name="Pham P."/>
            <person name="Ruth R."/>
            <person name="San Lucas F."/>
            <person name="Warren J."/>
            <person name="Zhang J."/>
            <person name="Zhao Z."/>
            <person name="Zhou C."/>
            <person name="Zhu D."/>
            <person name="Lee S."/>
            <person name="Bess C."/>
            <person name="Blankenburg K."/>
            <person name="Forbes L."/>
            <person name="Fu Q."/>
            <person name="Gubbala S."/>
            <person name="Hirani K."/>
            <person name="Jayaseelan J.C."/>
            <person name="Lara F."/>
            <person name="Munidasa M."/>
            <person name="Palculict T."/>
            <person name="Patil S."/>
            <person name="Pu L.-L."/>
            <person name="Saada N."/>
            <person name="Tang L."/>
            <person name="Weissenberger G."/>
            <person name="Zhu Y."/>
            <person name="Hemphill L."/>
            <person name="Shang Y."/>
            <person name="Youmans B."/>
            <person name="Ayvaz T."/>
            <person name="Ross M."/>
            <person name="Santibanez J."/>
            <person name="Aqrawi P."/>
            <person name="Gross S."/>
            <person name="Joshi V."/>
            <person name="Fowler G."/>
            <person name="Nazareth L."/>
            <person name="Reid J."/>
            <person name="Worley K."/>
            <person name="Petrosino J."/>
            <person name="Highlander S."/>
            <person name="Gibbs R."/>
        </authorList>
    </citation>
    <scope>NUCLEOTIDE SEQUENCE [LARGE SCALE GENOMIC DNA]</scope>
    <source>
        <strain evidence="2 3">DSM 2778</strain>
    </source>
</reference>
<evidence type="ECO:0000313" key="2">
    <source>
        <dbReference type="EMBL" id="EGK59015.1"/>
    </source>
</evidence>
<dbReference type="Proteomes" id="UP000004067">
    <property type="component" value="Unassembled WGS sequence"/>
</dbReference>
<dbReference type="RefSeq" id="WP_006306784.1">
    <property type="nucleotide sequence ID" value="NZ_GL892076.1"/>
</dbReference>
<dbReference type="eggNOG" id="ENOG502ZF5U">
    <property type="taxonomic scope" value="Bacteria"/>
</dbReference>
<gene>
    <name evidence="2" type="ORF">HMPREF9081_1782</name>
</gene>
<dbReference type="HOGENOM" id="CLU_972158_0_0_9"/>
<feature type="transmembrane region" description="Helical" evidence="1">
    <location>
        <begin position="29"/>
        <end position="47"/>
    </location>
</feature>
<feature type="transmembrane region" description="Helical" evidence="1">
    <location>
        <begin position="179"/>
        <end position="199"/>
    </location>
</feature>
<keyword evidence="3" id="KW-1185">Reference proteome</keyword>
<dbReference type="AlphaFoldDB" id="F5RNE6"/>
<dbReference type="OrthoDB" id="9806929at2"/>
<name>F5RNE6_9FIRM</name>